<dbReference type="Proteomes" id="UP000232221">
    <property type="component" value="Chromosome"/>
</dbReference>
<dbReference type="EMBL" id="CP024968">
    <property type="protein sequence ID" value="ATZ21046.1"/>
    <property type="molecule type" value="Genomic_DNA"/>
</dbReference>
<dbReference type="RefSeq" id="WP_277361116.1">
    <property type="nucleotide sequence ID" value="NZ_CP022510.1"/>
</dbReference>
<accession>A0A2K8P2Y2</accession>
<dbReference type="KEGG" id="mcol:MCOLE_v1c05350"/>
<evidence type="ECO:0000313" key="2">
    <source>
        <dbReference type="Proteomes" id="UP000232221"/>
    </source>
</evidence>
<dbReference type="AlphaFoldDB" id="A0A2K8P2Y2"/>
<proteinExistence type="predicted"/>
<keyword evidence="2" id="KW-1185">Reference proteome</keyword>
<gene>
    <name evidence="1" type="ORF">MCOLE_v1c05350</name>
</gene>
<protein>
    <submittedName>
        <fullName evidence="1">Uncharacterized protein</fullName>
    </submittedName>
</protein>
<sequence length="43" mass="5073">MNLLVFKEISNSQQYLILEWLDVAFSHTQIFETILETESLSLK</sequence>
<evidence type="ECO:0000313" key="1">
    <source>
        <dbReference type="EMBL" id="ATZ21046.1"/>
    </source>
</evidence>
<organism evidence="1 2">
    <name type="scientific">Mesoplasma coleopterae</name>
    <dbReference type="NCBI Taxonomy" id="324078"/>
    <lineage>
        <taxon>Bacteria</taxon>
        <taxon>Bacillati</taxon>
        <taxon>Mycoplasmatota</taxon>
        <taxon>Mollicutes</taxon>
        <taxon>Entomoplasmatales</taxon>
        <taxon>Entomoplasmataceae</taxon>
        <taxon>Mesoplasma</taxon>
    </lineage>
</organism>
<name>A0A2K8P2Y2_9MOLU</name>
<reference evidence="1 2" key="1">
    <citation type="submission" date="2017-11" db="EMBL/GenBank/DDBJ databases">
        <title>Genome sequence of Mesoplasma coleopterae BARC 779 (ATCC 49583).</title>
        <authorList>
            <person name="Lo W.-S."/>
            <person name="Kuo C.-H."/>
        </authorList>
    </citation>
    <scope>NUCLEOTIDE SEQUENCE [LARGE SCALE GENOMIC DNA]</scope>
    <source>
        <strain evidence="1 2">BARC 779</strain>
    </source>
</reference>